<accession>A0AAD7FB58</accession>
<protein>
    <submittedName>
        <fullName evidence="2">Uncharacterized protein</fullName>
    </submittedName>
</protein>
<dbReference type="Proteomes" id="UP001221142">
    <property type="component" value="Unassembled WGS sequence"/>
</dbReference>
<dbReference type="EMBL" id="JARKIF010000028">
    <property type="protein sequence ID" value="KAJ7613412.1"/>
    <property type="molecule type" value="Genomic_DNA"/>
</dbReference>
<reference evidence="2" key="1">
    <citation type="submission" date="2023-03" db="EMBL/GenBank/DDBJ databases">
        <title>Massive genome expansion in bonnet fungi (Mycena s.s.) driven by repeated elements and novel gene families across ecological guilds.</title>
        <authorList>
            <consortium name="Lawrence Berkeley National Laboratory"/>
            <person name="Harder C.B."/>
            <person name="Miyauchi S."/>
            <person name="Viragh M."/>
            <person name="Kuo A."/>
            <person name="Thoen E."/>
            <person name="Andreopoulos B."/>
            <person name="Lu D."/>
            <person name="Skrede I."/>
            <person name="Drula E."/>
            <person name="Henrissat B."/>
            <person name="Morin E."/>
            <person name="Kohler A."/>
            <person name="Barry K."/>
            <person name="LaButti K."/>
            <person name="Morin E."/>
            <person name="Salamov A."/>
            <person name="Lipzen A."/>
            <person name="Mereny Z."/>
            <person name="Hegedus B."/>
            <person name="Baldrian P."/>
            <person name="Stursova M."/>
            <person name="Weitz H."/>
            <person name="Taylor A."/>
            <person name="Grigoriev I.V."/>
            <person name="Nagy L.G."/>
            <person name="Martin F."/>
            <person name="Kauserud H."/>
        </authorList>
    </citation>
    <scope>NUCLEOTIDE SEQUENCE</scope>
    <source>
        <strain evidence="2">9284</strain>
    </source>
</reference>
<gene>
    <name evidence="2" type="ORF">FB45DRAFT_1036348</name>
</gene>
<sequence length="293" mass="31540">MSDIGQTIAYQYREGMQDQRSSTSTHVHHQINEVFEEHLHDLVEGPIHVNDAACCAGWAEFIGAKRNAKGKLEYSALDAAVLHSDASDTLNHDTFLKNKLPMHVAAAFLYGRQKAIALAGGVACATSGPVMKDIHHITHTTPGLVANAAIVTLWVPSADTQLKGKGEQTGAEWRDEHEALMFYLTNGLRARMRNTVEIFRAWDEELFPHTETSLGGIMGAGTSAKTLQDAVASLLQGERIEEDEEENENENENEETGRQSDGGNTGSGGSETGGAQERDGGELDGNDGPGSDA</sequence>
<feature type="region of interest" description="Disordered" evidence="1">
    <location>
        <begin position="237"/>
        <end position="293"/>
    </location>
</feature>
<name>A0AAD7FB58_9AGAR</name>
<evidence type="ECO:0000313" key="3">
    <source>
        <dbReference type="Proteomes" id="UP001221142"/>
    </source>
</evidence>
<dbReference type="AlphaFoldDB" id="A0AAD7FB58"/>
<comment type="caution">
    <text evidence="2">The sequence shown here is derived from an EMBL/GenBank/DDBJ whole genome shotgun (WGS) entry which is preliminary data.</text>
</comment>
<proteinExistence type="predicted"/>
<evidence type="ECO:0000313" key="2">
    <source>
        <dbReference type="EMBL" id="KAJ7613412.1"/>
    </source>
</evidence>
<evidence type="ECO:0000256" key="1">
    <source>
        <dbReference type="SAM" id="MobiDB-lite"/>
    </source>
</evidence>
<feature type="compositionally biased region" description="Gly residues" evidence="1">
    <location>
        <begin position="263"/>
        <end position="272"/>
    </location>
</feature>
<keyword evidence="3" id="KW-1185">Reference proteome</keyword>
<feature type="compositionally biased region" description="Acidic residues" evidence="1">
    <location>
        <begin position="240"/>
        <end position="254"/>
    </location>
</feature>
<organism evidence="2 3">
    <name type="scientific">Roridomyces roridus</name>
    <dbReference type="NCBI Taxonomy" id="1738132"/>
    <lineage>
        <taxon>Eukaryota</taxon>
        <taxon>Fungi</taxon>
        <taxon>Dikarya</taxon>
        <taxon>Basidiomycota</taxon>
        <taxon>Agaricomycotina</taxon>
        <taxon>Agaricomycetes</taxon>
        <taxon>Agaricomycetidae</taxon>
        <taxon>Agaricales</taxon>
        <taxon>Marasmiineae</taxon>
        <taxon>Mycenaceae</taxon>
        <taxon>Roridomyces</taxon>
    </lineage>
</organism>